<evidence type="ECO:0000256" key="1">
    <source>
        <dbReference type="ARBA" id="ARBA00000428"/>
    </source>
</evidence>
<keyword evidence="11" id="KW-1185">Reference proteome</keyword>
<feature type="binding site" evidence="9">
    <location>
        <position position="99"/>
    </location>
    <ligand>
        <name>Fe(2+)</name>
        <dbReference type="ChEBI" id="CHEBI:29033"/>
    </ligand>
</feature>
<dbReference type="GO" id="GO:0016151">
    <property type="term" value="F:nickel cation binding"/>
    <property type="evidence" value="ECO:0007669"/>
    <property type="project" value="UniProtKB-UniRule"/>
</dbReference>
<dbReference type="GO" id="GO:0019509">
    <property type="term" value="P:L-methionine salvage from methylthioadenosine"/>
    <property type="evidence" value="ECO:0007669"/>
    <property type="project" value="UniProtKB-UniRule"/>
</dbReference>
<dbReference type="PANTHER" id="PTHR23418">
    <property type="entry name" value="ACIREDUCTONE DIOXYGENASE"/>
    <property type="match status" value="1"/>
</dbReference>
<dbReference type="RefSeq" id="WP_067384183.1">
    <property type="nucleotide sequence ID" value="NZ_CP015839.1"/>
</dbReference>
<protein>
    <recommendedName>
        <fullName evidence="9">Acireductone dioxygenase</fullName>
    </recommendedName>
    <alternativeName>
        <fullName evidence="9">1,2-dihydroxy-3-keto-5-methylthiopentene dioxygenase</fullName>
        <shortName evidence="9">DHK-MTPene dioxygenase</shortName>
    </alternativeName>
    <alternativeName>
        <fullName evidence="9">Acireductone dioxygenase (Fe(2+)-requiring)</fullName>
        <shortName evidence="9">ARD'</shortName>
        <shortName evidence="9">Fe-ARD</shortName>
        <ecNumber evidence="9">1.13.11.54</ecNumber>
    </alternativeName>
    <alternativeName>
        <fullName evidence="9">Acireductone dioxygenase (Ni(2+)-requiring)</fullName>
        <shortName evidence="9">ARD</shortName>
        <shortName evidence="9">Ni-ARD</shortName>
        <ecNumber evidence="9">1.13.11.53</ecNumber>
    </alternativeName>
</protein>
<comment type="catalytic activity">
    <reaction evidence="9">
        <text>1,2-dihydroxy-5-(methylsulfanyl)pent-1-en-3-one + O2 = 3-(methylsulfanyl)propanoate + CO + formate + 2 H(+)</text>
        <dbReference type="Rhea" id="RHEA:14161"/>
        <dbReference type="ChEBI" id="CHEBI:15378"/>
        <dbReference type="ChEBI" id="CHEBI:15379"/>
        <dbReference type="ChEBI" id="CHEBI:15740"/>
        <dbReference type="ChEBI" id="CHEBI:17245"/>
        <dbReference type="ChEBI" id="CHEBI:49016"/>
        <dbReference type="ChEBI" id="CHEBI:49252"/>
        <dbReference type="EC" id="1.13.11.53"/>
    </reaction>
</comment>
<comment type="subunit">
    <text evidence="9">Monomer.</text>
</comment>
<feature type="binding site" evidence="9">
    <location>
        <position position="99"/>
    </location>
    <ligand>
        <name>Ni(2+)</name>
        <dbReference type="ChEBI" id="CHEBI:49786"/>
    </ligand>
</feature>
<dbReference type="EC" id="1.13.11.54" evidence="9"/>
<dbReference type="EMBL" id="CP015839">
    <property type="protein sequence ID" value="ANG63690.1"/>
    <property type="molecule type" value="Genomic_DNA"/>
</dbReference>
<evidence type="ECO:0000313" key="11">
    <source>
        <dbReference type="Proteomes" id="UP000078070"/>
    </source>
</evidence>
<dbReference type="GO" id="GO:0019284">
    <property type="term" value="P:L-methionine salvage from S-adenosylmethionine"/>
    <property type="evidence" value="ECO:0007669"/>
    <property type="project" value="InterPro"/>
</dbReference>
<reference evidence="11" key="1">
    <citation type="submission" date="2016-05" db="EMBL/GenBank/DDBJ databases">
        <authorList>
            <person name="Baek K."/>
            <person name="Yang S.-J."/>
        </authorList>
    </citation>
    <scope>NUCLEOTIDE SEQUENCE [LARGE SCALE GENOMIC DNA]</scope>
    <source>
        <strain evidence="11">ST58-10</strain>
    </source>
</reference>
<comment type="cofactor">
    <cofactor evidence="9">
        <name>Fe(2+)</name>
        <dbReference type="ChEBI" id="CHEBI:29033"/>
    </cofactor>
    <text evidence="9">Binds 1 Fe(2+) cation per monomer.</text>
</comment>
<keyword evidence="7 9" id="KW-0408">Iron</keyword>
<evidence type="ECO:0000256" key="2">
    <source>
        <dbReference type="ARBA" id="ARBA00022596"/>
    </source>
</evidence>
<feature type="binding site" evidence="9">
    <location>
        <position position="141"/>
    </location>
    <ligand>
        <name>Fe(2+)</name>
        <dbReference type="ChEBI" id="CHEBI:29033"/>
    </ligand>
</feature>
<dbReference type="OrthoDB" id="9795636at2"/>
<evidence type="ECO:0000313" key="10">
    <source>
        <dbReference type="EMBL" id="ANG63690.1"/>
    </source>
</evidence>
<dbReference type="STRING" id="1821621.A8C75_15185"/>
<evidence type="ECO:0000256" key="3">
    <source>
        <dbReference type="ARBA" id="ARBA00022605"/>
    </source>
</evidence>
<dbReference type="KEGG" id="mars:A8C75_15185"/>
<dbReference type="InterPro" id="IPR014710">
    <property type="entry name" value="RmlC-like_jellyroll"/>
</dbReference>
<feature type="binding site" evidence="9">
    <location>
        <position position="103"/>
    </location>
    <ligand>
        <name>Fe(2+)</name>
        <dbReference type="ChEBI" id="CHEBI:29033"/>
    </ligand>
</feature>
<dbReference type="CDD" id="cd02232">
    <property type="entry name" value="cupin_ARD"/>
    <property type="match status" value="1"/>
</dbReference>
<keyword evidence="6 9" id="KW-0560">Oxidoreductase</keyword>
<feature type="site" description="May play a role in metal incorporation in vivo" evidence="9">
    <location>
        <position position="96"/>
    </location>
</feature>
<comment type="catalytic activity">
    <reaction evidence="1 9">
        <text>1,2-dihydroxy-5-(methylsulfanyl)pent-1-en-3-one + O2 = 4-methylsulfanyl-2-oxobutanoate + formate + 2 H(+)</text>
        <dbReference type="Rhea" id="RHEA:24504"/>
        <dbReference type="ChEBI" id="CHEBI:15378"/>
        <dbReference type="ChEBI" id="CHEBI:15379"/>
        <dbReference type="ChEBI" id="CHEBI:15740"/>
        <dbReference type="ChEBI" id="CHEBI:16723"/>
        <dbReference type="ChEBI" id="CHEBI:49252"/>
        <dbReference type="EC" id="1.13.11.54"/>
    </reaction>
</comment>
<sequence>MSAITVYADDNPQQVLLHSVQGERISEILAGIGVNFERWQAACEVTPQMSGDEIIAAYSRQIDDLKRSGGYVTVDVVNMSADHPQKDEFRQKFLAEHTHSEDEVRFFVAGEGMFYLHVDAKVYQVLCCKDDLISVPANSTHWFDMGPEPRFSAIRLFNDPAGWVANFTGSSIAEQFPKFD</sequence>
<dbReference type="InterPro" id="IPR023956">
    <property type="entry name" value="ARD_bac"/>
</dbReference>
<evidence type="ECO:0000256" key="5">
    <source>
        <dbReference type="ARBA" id="ARBA00022964"/>
    </source>
</evidence>
<dbReference type="HAMAP" id="MF_01682">
    <property type="entry name" value="Salvage_MtnD"/>
    <property type="match status" value="1"/>
</dbReference>
<dbReference type="GO" id="GO:0005506">
    <property type="term" value="F:iron ion binding"/>
    <property type="evidence" value="ECO:0007669"/>
    <property type="project" value="UniProtKB-UniRule"/>
</dbReference>
<feature type="binding site" evidence="9">
    <location>
        <position position="97"/>
    </location>
    <ligand>
        <name>Fe(2+)</name>
        <dbReference type="ChEBI" id="CHEBI:29033"/>
    </ligand>
</feature>
<dbReference type="PANTHER" id="PTHR23418:SF0">
    <property type="entry name" value="ACIREDUCTONE DIOXYGENASE"/>
    <property type="match status" value="1"/>
</dbReference>
<keyword evidence="3 9" id="KW-0028">Amino-acid biosynthesis</keyword>
<dbReference type="UniPathway" id="UPA00904">
    <property type="reaction ID" value="UER00878"/>
</dbReference>
<feature type="binding site" evidence="9">
    <location>
        <position position="141"/>
    </location>
    <ligand>
        <name>Ni(2+)</name>
        <dbReference type="ChEBI" id="CHEBI:49786"/>
    </ligand>
</feature>
<gene>
    <name evidence="9" type="primary">mtnD</name>
    <name evidence="10" type="ORF">A8C75_15185</name>
</gene>
<comment type="pathway">
    <text evidence="9">Amino-acid biosynthesis; L-methionine biosynthesis via salvage pathway; L-methionine from S-methyl-5-thio-alpha-D-ribose 1-phosphate: step 5/6.</text>
</comment>
<comment type="cofactor">
    <cofactor evidence="9">
        <name>Ni(2+)</name>
        <dbReference type="ChEBI" id="CHEBI:49786"/>
    </cofactor>
    <text evidence="9">Binds 1 nickel ion per monomer.</text>
</comment>
<keyword evidence="5 9" id="KW-0223">Dioxygenase</keyword>
<dbReference type="EC" id="1.13.11.53" evidence="9"/>
<feature type="binding site" evidence="9">
    <location>
        <position position="103"/>
    </location>
    <ligand>
        <name>Ni(2+)</name>
        <dbReference type="ChEBI" id="CHEBI:49786"/>
    </ligand>
</feature>
<organism evidence="10 11">
    <name type="scientific">Marinobacterium aestuarii</name>
    <dbReference type="NCBI Taxonomy" id="1821621"/>
    <lineage>
        <taxon>Bacteria</taxon>
        <taxon>Pseudomonadati</taxon>
        <taxon>Pseudomonadota</taxon>
        <taxon>Gammaproteobacteria</taxon>
        <taxon>Oceanospirillales</taxon>
        <taxon>Oceanospirillaceae</taxon>
        <taxon>Marinobacterium</taxon>
    </lineage>
</organism>
<feature type="site" description="Important to generate the dianion" evidence="9">
    <location>
        <position position="105"/>
    </location>
</feature>
<proteinExistence type="inferred from homology"/>
<feature type="binding site" evidence="9">
    <location>
        <position position="97"/>
    </location>
    <ligand>
        <name>Ni(2+)</name>
        <dbReference type="ChEBI" id="CHEBI:49786"/>
    </ligand>
</feature>
<dbReference type="GO" id="GO:0010309">
    <property type="term" value="F:acireductone dioxygenase [iron(II)-requiring] activity"/>
    <property type="evidence" value="ECO:0007669"/>
    <property type="project" value="UniProtKB-UniRule"/>
</dbReference>
<dbReference type="Gene3D" id="2.60.120.10">
    <property type="entry name" value="Jelly Rolls"/>
    <property type="match status" value="1"/>
</dbReference>
<dbReference type="SUPFAM" id="SSF51182">
    <property type="entry name" value="RmlC-like cupins"/>
    <property type="match status" value="1"/>
</dbReference>
<evidence type="ECO:0000256" key="8">
    <source>
        <dbReference type="ARBA" id="ARBA00023167"/>
    </source>
</evidence>
<keyword evidence="2 9" id="KW-0533">Nickel</keyword>
<evidence type="ECO:0000256" key="4">
    <source>
        <dbReference type="ARBA" id="ARBA00022723"/>
    </source>
</evidence>
<reference evidence="10 11" key="2">
    <citation type="journal article" date="2018" name="Int. J. Syst. Evol. Microbiol.">
        <title>Marinobacterium aestuarii sp. nov., a benzene-degrading marine bacterium isolated from estuary sediment.</title>
        <authorList>
            <person name="Bae S.S."/>
            <person name="Jung J."/>
            <person name="Chung D."/>
            <person name="Baek K."/>
        </authorList>
    </citation>
    <scope>NUCLEOTIDE SEQUENCE [LARGE SCALE GENOMIC DNA]</scope>
    <source>
        <strain evidence="10 11">ST58-10</strain>
    </source>
</reference>
<comment type="similarity">
    <text evidence="9">Belongs to the acireductone dioxygenase (ARD) family.</text>
</comment>
<dbReference type="InterPro" id="IPR011051">
    <property type="entry name" value="RmlC_Cupin_sf"/>
</dbReference>
<keyword evidence="4 9" id="KW-0479">Metal-binding</keyword>
<evidence type="ECO:0000256" key="7">
    <source>
        <dbReference type="ARBA" id="ARBA00023004"/>
    </source>
</evidence>
<dbReference type="AlphaFoldDB" id="A0A1A9F115"/>
<comment type="function">
    <text evidence="9">Catalyzes 2 different reactions between oxygene and the acireductone 1,2-dihydroxy-3-keto-5-methylthiopentene (DHK-MTPene) depending upon the metal bound in the active site. Fe-containing acireductone dioxygenase (Fe-ARD) produces formate and 2-keto-4-methylthiobutyrate (KMTB), the alpha-ketoacid precursor of methionine in the methionine recycle pathway. Ni-containing acireductone dioxygenase (Ni-ARD) produces methylthiopropionate, carbon monoxide and formate, and does not lie on the methionine recycle pathway.</text>
</comment>
<dbReference type="Pfam" id="PF03079">
    <property type="entry name" value="ARD"/>
    <property type="match status" value="1"/>
</dbReference>
<name>A0A1A9F115_9GAMM</name>
<evidence type="ECO:0000256" key="9">
    <source>
        <dbReference type="HAMAP-Rule" id="MF_01682"/>
    </source>
</evidence>
<accession>A0A1A9F115</accession>
<keyword evidence="8 9" id="KW-0486">Methionine biosynthesis</keyword>
<dbReference type="GO" id="GO:0010308">
    <property type="term" value="F:acireductone dioxygenase (Ni2+-requiring) activity"/>
    <property type="evidence" value="ECO:0007669"/>
    <property type="project" value="UniProtKB-UniRule"/>
</dbReference>
<dbReference type="InterPro" id="IPR004313">
    <property type="entry name" value="ARD"/>
</dbReference>
<evidence type="ECO:0000256" key="6">
    <source>
        <dbReference type="ARBA" id="ARBA00023002"/>
    </source>
</evidence>
<feature type="site" description="May play a role in transmitting local conformational changes" evidence="9">
    <location>
        <position position="102"/>
    </location>
</feature>
<dbReference type="Proteomes" id="UP000078070">
    <property type="component" value="Chromosome"/>
</dbReference>